<dbReference type="RefSeq" id="WP_115992664.1">
    <property type="nucleotide sequence ID" value="NZ_QRDY01000005.1"/>
</dbReference>
<evidence type="ECO:0000259" key="2">
    <source>
        <dbReference type="Pfam" id="PF12760"/>
    </source>
</evidence>
<evidence type="ECO:0000256" key="1">
    <source>
        <dbReference type="SAM" id="MobiDB-lite"/>
    </source>
</evidence>
<dbReference type="OrthoDB" id="9769409at2"/>
<dbReference type="Pfam" id="PF12760">
    <property type="entry name" value="Zn_ribbon_IS1595"/>
    <property type="match status" value="1"/>
</dbReference>
<feature type="domain" description="Transposase zinc-ribbon" evidence="2">
    <location>
        <begin position="19"/>
        <end position="65"/>
    </location>
</feature>
<reference evidence="3 4" key="1">
    <citation type="submission" date="2018-07" db="EMBL/GenBank/DDBJ databases">
        <title>Genomic Encyclopedia of Type Strains, Phase III (KMG-III): the genomes of soil and plant-associated and newly described type strains.</title>
        <authorList>
            <person name="Whitman W."/>
        </authorList>
    </citation>
    <scope>NUCLEOTIDE SEQUENCE [LARGE SCALE GENOMIC DNA]</scope>
    <source>
        <strain evidence="3 4">CECT 8236</strain>
    </source>
</reference>
<evidence type="ECO:0000313" key="3">
    <source>
        <dbReference type="EMBL" id="RED61624.1"/>
    </source>
</evidence>
<feature type="region of interest" description="Disordered" evidence="1">
    <location>
        <begin position="291"/>
        <end position="310"/>
    </location>
</feature>
<comment type="caution">
    <text evidence="3">The sequence shown here is derived from an EMBL/GenBank/DDBJ whole genome shotgun (WGS) entry which is preliminary data.</text>
</comment>
<keyword evidence="4" id="KW-1185">Reference proteome</keyword>
<organism evidence="3 4">
    <name type="scientific">Cohnella lupini</name>
    <dbReference type="NCBI Taxonomy" id="1294267"/>
    <lineage>
        <taxon>Bacteria</taxon>
        <taxon>Bacillati</taxon>
        <taxon>Bacillota</taxon>
        <taxon>Bacilli</taxon>
        <taxon>Bacillales</taxon>
        <taxon>Paenibacillaceae</taxon>
        <taxon>Cohnella</taxon>
    </lineage>
</organism>
<feature type="compositionally biased region" description="Basic residues" evidence="1">
    <location>
        <begin position="297"/>
        <end position="310"/>
    </location>
</feature>
<gene>
    <name evidence="3" type="ORF">DFP95_10552</name>
</gene>
<proteinExistence type="predicted"/>
<name>A0A3D9IIJ6_9BACL</name>
<dbReference type="AlphaFoldDB" id="A0A3D9IIJ6"/>
<dbReference type="Proteomes" id="UP000256869">
    <property type="component" value="Unassembled WGS sequence"/>
</dbReference>
<dbReference type="EMBL" id="QRDY01000005">
    <property type="protein sequence ID" value="RED61624.1"/>
    <property type="molecule type" value="Genomic_DNA"/>
</dbReference>
<protein>
    <submittedName>
        <fullName evidence="3">Transposase-like zinc ribbon protein</fullName>
    </submittedName>
</protein>
<sequence>MSLILAAAKFDSFREKYKKEEDCFIDIFNAKWPNGFRCPRCDHPHYYLISTRRLPLYECRSCRAQTSLITDTLMEGSRTPVHLWFHAIFLHTQPQSINAVQLSTAISVTYKTAWLICHKIRRAMSRIDSEQKLTGIVRVSDSVYCRRLTTFFEWHRQEQPLLIGTSDNDNGKIAHLKIKHQSKKPLRDKYDCPDTAPFITNCVDPAAAPNVILTRRYGRNMNTTLAWMGHYVTQWIGQVFRGIGPKHLQSYLDQYCYTYNVGREYMFSTLLVDCIQTKRITYNEIINEGEISNRSNRPPRQHQLKTLKTG</sequence>
<evidence type="ECO:0000313" key="4">
    <source>
        <dbReference type="Proteomes" id="UP000256869"/>
    </source>
</evidence>
<accession>A0A3D9IIJ6</accession>
<dbReference type="InterPro" id="IPR024442">
    <property type="entry name" value="Transposase_Zn_ribbon"/>
</dbReference>